<evidence type="ECO:0000313" key="2">
    <source>
        <dbReference type="Proteomes" id="UP000185210"/>
    </source>
</evidence>
<sequence length="148" mass="16823">MPELNVERLKAIRDLIKLDPTKHVQRYWAEFDTSELPKTEHGEPIEVSCGTAACVAGWACQMEGDKFSISRFELMGAPSKVTADFVRSEDGEVHFIADRAREILGLDRETSNIVFCEAWSTKQVLKILKALIKTGEIPQKYVNKYEDF</sequence>
<dbReference type="Proteomes" id="UP000185210">
    <property type="component" value="Unassembled WGS sequence"/>
</dbReference>
<organism evidence="1 2">
    <name type="scientific">Mycobacteroides abscessus subsp. abscessus</name>
    <dbReference type="NCBI Taxonomy" id="1185650"/>
    <lineage>
        <taxon>Bacteria</taxon>
        <taxon>Bacillati</taxon>
        <taxon>Actinomycetota</taxon>
        <taxon>Actinomycetes</taxon>
        <taxon>Mycobacteriales</taxon>
        <taxon>Mycobacteriaceae</taxon>
        <taxon>Mycobacteroides</taxon>
        <taxon>Mycobacteroides abscessus</taxon>
    </lineage>
</organism>
<dbReference type="RefSeq" id="WP_074292982.1">
    <property type="nucleotide sequence ID" value="NZ_FRZT01000017.1"/>
</dbReference>
<evidence type="ECO:0000313" key="1">
    <source>
        <dbReference type="EMBL" id="SIB22635.1"/>
    </source>
</evidence>
<proteinExistence type="predicted"/>
<protein>
    <submittedName>
        <fullName evidence="1">Uncharacterized protein</fullName>
    </submittedName>
</protein>
<comment type="caution">
    <text evidence="1">The sequence shown here is derived from an EMBL/GenBank/DDBJ whole genome shotgun (WGS) entry which is preliminary data.</text>
</comment>
<gene>
    <name evidence="1" type="ORF">SAMEA2070301_03293</name>
</gene>
<reference evidence="1 2" key="1">
    <citation type="submission" date="2016-11" db="EMBL/GenBank/DDBJ databases">
        <authorList>
            <consortium name="Pathogen Informatics"/>
        </authorList>
    </citation>
    <scope>NUCLEOTIDE SEQUENCE [LARGE SCALE GENOMIC DNA]</scope>
    <source>
        <strain evidence="1 2">104</strain>
    </source>
</reference>
<dbReference type="AlphaFoldDB" id="A0AB38D0X1"/>
<dbReference type="EMBL" id="FSHM01000004">
    <property type="protein sequence ID" value="SIB22635.1"/>
    <property type="molecule type" value="Genomic_DNA"/>
</dbReference>
<accession>A0AB38D0X1</accession>
<name>A0AB38D0X1_9MYCO</name>